<dbReference type="InterPro" id="IPR036038">
    <property type="entry name" value="Aminotransferase-like"/>
</dbReference>
<evidence type="ECO:0008006" key="4">
    <source>
        <dbReference type="Google" id="ProtNLM"/>
    </source>
</evidence>
<evidence type="ECO:0000313" key="2">
    <source>
        <dbReference type="EMBL" id="KLO16581.1"/>
    </source>
</evidence>
<proteinExistence type="inferred from homology"/>
<evidence type="ECO:0000256" key="1">
    <source>
        <dbReference type="ARBA" id="ARBA00009320"/>
    </source>
</evidence>
<dbReference type="InterPro" id="IPR001544">
    <property type="entry name" value="Aminotrans_IV"/>
</dbReference>
<protein>
    <recommendedName>
        <fullName evidence="4">D-aminoacid aminotransferase-like PLP-dependent enzyme</fullName>
    </recommendedName>
</protein>
<accession>A0A0H2SHN9</accession>
<keyword evidence="3" id="KW-1185">Reference proteome</keyword>
<dbReference type="GO" id="GO:0003824">
    <property type="term" value="F:catalytic activity"/>
    <property type="evidence" value="ECO:0007669"/>
    <property type="project" value="InterPro"/>
</dbReference>
<dbReference type="SUPFAM" id="SSF56752">
    <property type="entry name" value="D-aminoacid aminotransferase-like PLP-dependent enzymes"/>
    <property type="match status" value="1"/>
</dbReference>
<gene>
    <name evidence="2" type="ORF">SCHPADRAFT_205624</name>
</gene>
<dbReference type="EMBL" id="KQ085914">
    <property type="protein sequence ID" value="KLO16581.1"/>
    <property type="molecule type" value="Genomic_DNA"/>
</dbReference>
<sequence length="278" mass="31252">MTATANIPSNLAIKSSENDFELFSSLRYDPKLLREEFNTAVAGQPSPFLLFSYHVDRLRVGAAAFDWPHAKDFMNAPGVEEALRKKCDEAVANAEVSDNGLMVRMLLSREGEFRVQALPTRPLLRGALDAAYFNPDVWQASSDRDITNVPQPVLKVYVDTEQTPSSMFSSYKTTYRSHYEAAQLRIGMTDRMKDVILYNENNEVMEGSVRNVAFWRDGGWVSPPNSSGGLPGTIRRWLLEQGILKERVIHKTDLQPGEWVLLTNGVDITILGRIEELA</sequence>
<evidence type="ECO:0000313" key="3">
    <source>
        <dbReference type="Proteomes" id="UP000053477"/>
    </source>
</evidence>
<dbReference type="Gene3D" id="3.20.10.10">
    <property type="entry name" value="D-amino Acid Aminotransferase, subunit A, domain 2"/>
    <property type="match status" value="1"/>
</dbReference>
<dbReference type="Gene3D" id="3.30.470.10">
    <property type="match status" value="1"/>
</dbReference>
<dbReference type="OrthoDB" id="64220at2759"/>
<comment type="similarity">
    <text evidence="1">Belongs to the class-IV pyridoxal-phosphate-dependent aminotransferase family.</text>
</comment>
<dbReference type="InterPro" id="IPR043131">
    <property type="entry name" value="BCAT-like_N"/>
</dbReference>
<organism evidence="2 3">
    <name type="scientific">Schizopora paradoxa</name>
    <dbReference type="NCBI Taxonomy" id="27342"/>
    <lineage>
        <taxon>Eukaryota</taxon>
        <taxon>Fungi</taxon>
        <taxon>Dikarya</taxon>
        <taxon>Basidiomycota</taxon>
        <taxon>Agaricomycotina</taxon>
        <taxon>Agaricomycetes</taxon>
        <taxon>Hymenochaetales</taxon>
        <taxon>Schizoporaceae</taxon>
        <taxon>Schizopora</taxon>
    </lineage>
</organism>
<dbReference type="InterPro" id="IPR050571">
    <property type="entry name" value="Class-IV_PLP-Dep_Aminotrnsfr"/>
</dbReference>
<dbReference type="PANTHER" id="PTHR42743">
    <property type="entry name" value="AMINO-ACID AMINOTRANSFERASE"/>
    <property type="match status" value="1"/>
</dbReference>
<dbReference type="InterPro" id="IPR043132">
    <property type="entry name" value="BCAT-like_C"/>
</dbReference>
<dbReference type="AlphaFoldDB" id="A0A0H2SHN9"/>
<dbReference type="PANTHER" id="PTHR42743:SF11">
    <property type="entry name" value="AMINODEOXYCHORISMATE LYASE"/>
    <property type="match status" value="1"/>
</dbReference>
<dbReference type="FunCoup" id="A0A0H2SHN9">
    <property type="interactions" value="89"/>
</dbReference>
<dbReference type="Proteomes" id="UP000053477">
    <property type="component" value="Unassembled WGS sequence"/>
</dbReference>
<dbReference type="InParanoid" id="A0A0H2SHN9"/>
<name>A0A0H2SHN9_9AGAM</name>
<reference evidence="2 3" key="1">
    <citation type="submission" date="2015-04" db="EMBL/GenBank/DDBJ databases">
        <title>Complete genome sequence of Schizopora paradoxa KUC8140, a cosmopolitan wood degrader in East Asia.</title>
        <authorList>
            <consortium name="DOE Joint Genome Institute"/>
            <person name="Min B."/>
            <person name="Park H."/>
            <person name="Jang Y."/>
            <person name="Kim J.-J."/>
            <person name="Kim K.H."/>
            <person name="Pangilinan J."/>
            <person name="Lipzen A."/>
            <person name="Riley R."/>
            <person name="Grigoriev I.V."/>
            <person name="Spatafora J.W."/>
            <person name="Choi I.-G."/>
        </authorList>
    </citation>
    <scope>NUCLEOTIDE SEQUENCE [LARGE SCALE GENOMIC DNA]</scope>
    <source>
        <strain evidence="2 3">KUC8140</strain>
    </source>
</reference>
<dbReference type="STRING" id="27342.A0A0H2SHN9"/>
<dbReference type="Pfam" id="PF01063">
    <property type="entry name" value="Aminotran_4"/>
    <property type="match status" value="1"/>
</dbReference>
<dbReference type="GO" id="GO:0046394">
    <property type="term" value="P:carboxylic acid biosynthetic process"/>
    <property type="evidence" value="ECO:0007669"/>
    <property type="project" value="UniProtKB-ARBA"/>
</dbReference>